<reference evidence="2 3" key="1">
    <citation type="journal article" date="2018" name="Nat. Biotechnol.">
        <title>A standardized bacterial taxonomy based on genome phylogeny substantially revises the tree of life.</title>
        <authorList>
            <person name="Parks D.H."/>
            <person name="Chuvochina M."/>
            <person name="Waite D.W."/>
            <person name="Rinke C."/>
            <person name="Skarshewski A."/>
            <person name="Chaumeil P.A."/>
            <person name="Hugenholtz P."/>
        </authorList>
    </citation>
    <scope>NUCLEOTIDE SEQUENCE [LARGE SCALE GENOMIC DNA]</scope>
    <source>
        <strain evidence="2">UBA9375</strain>
    </source>
</reference>
<evidence type="ECO:0000313" key="2">
    <source>
        <dbReference type="EMBL" id="HCO24852.1"/>
    </source>
</evidence>
<dbReference type="Proteomes" id="UP000263642">
    <property type="component" value="Unassembled WGS sequence"/>
</dbReference>
<protein>
    <submittedName>
        <fullName evidence="2">Class I SAM-dependent methyltransferase</fullName>
    </submittedName>
</protein>
<dbReference type="Pfam" id="PF08241">
    <property type="entry name" value="Methyltransf_11"/>
    <property type="match status" value="1"/>
</dbReference>
<evidence type="ECO:0000259" key="1">
    <source>
        <dbReference type="Pfam" id="PF08241"/>
    </source>
</evidence>
<dbReference type="CDD" id="cd02440">
    <property type="entry name" value="AdoMet_MTases"/>
    <property type="match status" value="1"/>
</dbReference>
<evidence type="ECO:0000313" key="3">
    <source>
        <dbReference type="Proteomes" id="UP000263642"/>
    </source>
</evidence>
<keyword evidence="2" id="KW-0489">Methyltransferase</keyword>
<comment type="caution">
    <text evidence="2">The sequence shown here is derived from an EMBL/GenBank/DDBJ whole genome shotgun (WGS) entry which is preliminary data.</text>
</comment>
<dbReference type="Gene3D" id="3.40.50.150">
    <property type="entry name" value="Vaccinia Virus protein VP39"/>
    <property type="match status" value="1"/>
</dbReference>
<name>A0A3D3R9U5_9PLAN</name>
<keyword evidence="2" id="KW-0808">Transferase</keyword>
<sequence length="162" mass="18584">MFRKLFFDGAKMKIDPDELKVVYAKRNMSAKLRATEWALGLWEKYGALNSGDTVVDLGCGERYAAAMSLDPTIHYIGFDVNQESIETCTQVYPQYRWLYADLKNDMYNPDGKIEPRTFQFPIDDHTADLVICASLFTHLETLEVAQHYLTEIQRIIKPGGHL</sequence>
<feature type="domain" description="Methyltransferase type 11" evidence="1">
    <location>
        <begin position="55"/>
        <end position="162"/>
    </location>
</feature>
<organism evidence="2 3">
    <name type="scientific">Gimesia maris</name>
    <dbReference type="NCBI Taxonomy" id="122"/>
    <lineage>
        <taxon>Bacteria</taxon>
        <taxon>Pseudomonadati</taxon>
        <taxon>Planctomycetota</taxon>
        <taxon>Planctomycetia</taxon>
        <taxon>Planctomycetales</taxon>
        <taxon>Planctomycetaceae</taxon>
        <taxon>Gimesia</taxon>
    </lineage>
</organism>
<dbReference type="GO" id="GO:0008757">
    <property type="term" value="F:S-adenosylmethionine-dependent methyltransferase activity"/>
    <property type="evidence" value="ECO:0007669"/>
    <property type="project" value="InterPro"/>
</dbReference>
<dbReference type="GO" id="GO:0032259">
    <property type="term" value="P:methylation"/>
    <property type="evidence" value="ECO:0007669"/>
    <property type="project" value="UniProtKB-KW"/>
</dbReference>
<dbReference type="AlphaFoldDB" id="A0A3D3R9U5"/>
<dbReference type="InterPro" id="IPR029063">
    <property type="entry name" value="SAM-dependent_MTases_sf"/>
</dbReference>
<accession>A0A3D3R9U5</accession>
<dbReference type="EMBL" id="DQAY01000109">
    <property type="protein sequence ID" value="HCO24852.1"/>
    <property type="molecule type" value="Genomic_DNA"/>
</dbReference>
<dbReference type="SUPFAM" id="SSF53335">
    <property type="entry name" value="S-adenosyl-L-methionine-dependent methyltransferases"/>
    <property type="match status" value="1"/>
</dbReference>
<proteinExistence type="predicted"/>
<gene>
    <name evidence="2" type="ORF">DIT97_18160</name>
</gene>
<dbReference type="InterPro" id="IPR013216">
    <property type="entry name" value="Methyltransf_11"/>
</dbReference>